<protein>
    <submittedName>
        <fullName evidence="2">TadE/TadG family type IV pilus assembly protein</fullName>
    </submittedName>
</protein>
<proteinExistence type="predicted"/>
<feature type="transmembrane region" description="Helical" evidence="1">
    <location>
        <begin position="45"/>
        <end position="68"/>
    </location>
</feature>
<keyword evidence="1" id="KW-0472">Membrane</keyword>
<gene>
    <name evidence="2" type="ORF">ACFOX0_27680</name>
</gene>
<comment type="caution">
    <text evidence="2">The sequence shown here is derived from an EMBL/GenBank/DDBJ whole genome shotgun (WGS) entry which is preliminary data.</text>
</comment>
<sequence length="159" mass="16894">MSQIVDSGRIAEDRRPNRVRRRAVAAVRRLGAPAERDRGASPVELAILLPTILVLLIISIQAAAYYLARALALNAAQIAVTESRTYRGGTAADGEAAARQFVANAPRWLVLTSVEVDKPADGGQVTATVRGTALTLLPGVTIEVRQSASGPVERFVPED</sequence>
<dbReference type="Proteomes" id="UP001595868">
    <property type="component" value="Unassembled WGS sequence"/>
</dbReference>
<name>A0ABV8KUB6_9ACTN</name>
<dbReference type="RefSeq" id="WP_377551415.1">
    <property type="nucleotide sequence ID" value="NZ_JBHSBN010000027.1"/>
</dbReference>
<evidence type="ECO:0000256" key="1">
    <source>
        <dbReference type="SAM" id="Phobius"/>
    </source>
</evidence>
<organism evidence="2 3">
    <name type="scientific">Micromonospora zhanjiangensis</name>
    <dbReference type="NCBI Taxonomy" id="1522057"/>
    <lineage>
        <taxon>Bacteria</taxon>
        <taxon>Bacillati</taxon>
        <taxon>Actinomycetota</taxon>
        <taxon>Actinomycetes</taxon>
        <taxon>Micromonosporales</taxon>
        <taxon>Micromonosporaceae</taxon>
        <taxon>Micromonospora</taxon>
    </lineage>
</organism>
<dbReference type="EMBL" id="JBHSBN010000027">
    <property type="protein sequence ID" value="MFC4109701.1"/>
    <property type="molecule type" value="Genomic_DNA"/>
</dbReference>
<keyword evidence="3" id="KW-1185">Reference proteome</keyword>
<keyword evidence="1" id="KW-0812">Transmembrane</keyword>
<keyword evidence="1" id="KW-1133">Transmembrane helix</keyword>
<evidence type="ECO:0000313" key="3">
    <source>
        <dbReference type="Proteomes" id="UP001595868"/>
    </source>
</evidence>
<accession>A0ABV8KUB6</accession>
<evidence type="ECO:0000313" key="2">
    <source>
        <dbReference type="EMBL" id="MFC4109701.1"/>
    </source>
</evidence>
<reference evidence="3" key="1">
    <citation type="journal article" date="2019" name="Int. J. Syst. Evol. Microbiol.">
        <title>The Global Catalogue of Microorganisms (GCM) 10K type strain sequencing project: providing services to taxonomists for standard genome sequencing and annotation.</title>
        <authorList>
            <consortium name="The Broad Institute Genomics Platform"/>
            <consortium name="The Broad Institute Genome Sequencing Center for Infectious Disease"/>
            <person name="Wu L."/>
            <person name="Ma J."/>
        </authorList>
    </citation>
    <scope>NUCLEOTIDE SEQUENCE [LARGE SCALE GENOMIC DNA]</scope>
    <source>
        <strain evidence="3">2902at01</strain>
    </source>
</reference>